<keyword evidence="3" id="KW-1185">Reference proteome</keyword>
<reference evidence="2 3" key="1">
    <citation type="submission" date="2024-02" db="EMBL/GenBank/DDBJ databases">
        <title>De novo assembly and annotation of 12 fungi associated with fruit tree decline syndrome in Ontario, Canada.</title>
        <authorList>
            <person name="Sulman M."/>
            <person name="Ellouze W."/>
            <person name="Ilyukhin E."/>
        </authorList>
    </citation>
    <scope>NUCLEOTIDE SEQUENCE [LARGE SCALE GENOMIC DNA]</scope>
    <source>
        <strain evidence="2 3">M169</strain>
    </source>
</reference>
<keyword evidence="1" id="KW-0732">Signal</keyword>
<comment type="caution">
    <text evidence="2">The sequence shown here is derived from an EMBL/GenBank/DDBJ whole genome shotgun (WGS) entry which is preliminary data.</text>
</comment>
<protein>
    <submittedName>
        <fullName evidence="2">Uncharacterized protein</fullName>
    </submittedName>
</protein>
<feature type="chain" id="PRO_5046184334" evidence="1">
    <location>
        <begin position="18"/>
        <end position="154"/>
    </location>
</feature>
<gene>
    <name evidence="2" type="ORF">SLS63_013306</name>
</gene>
<sequence length="154" mass="16498">MQLSSILVLAGAAIAAASPLAGQQLQARDPSDKSGNSYVVLHTQSGTYPNTPDSSVAFFQNNLKYRGPDGVDHTDLPCTQPWTDKNCYQCTVADGQFNSNIVVKACWGPPAAPQISFSYNGHDYNTWSGQSTCGHIIDNQPFGGTEDATCYFNA</sequence>
<feature type="signal peptide" evidence="1">
    <location>
        <begin position="1"/>
        <end position="17"/>
    </location>
</feature>
<evidence type="ECO:0000313" key="3">
    <source>
        <dbReference type="Proteomes" id="UP001430848"/>
    </source>
</evidence>
<proteinExistence type="predicted"/>
<dbReference type="Proteomes" id="UP001430848">
    <property type="component" value="Unassembled WGS sequence"/>
</dbReference>
<evidence type="ECO:0000256" key="1">
    <source>
        <dbReference type="SAM" id="SignalP"/>
    </source>
</evidence>
<accession>A0ABR1NNX4</accession>
<name>A0ABR1NNX4_DIAER</name>
<dbReference type="EMBL" id="JAKNSF020000174">
    <property type="protein sequence ID" value="KAK7709153.1"/>
    <property type="molecule type" value="Genomic_DNA"/>
</dbReference>
<evidence type="ECO:0000313" key="2">
    <source>
        <dbReference type="EMBL" id="KAK7709153.1"/>
    </source>
</evidence>
<organism evidence="2 3">
    <name type="scientific">Diaporthe eres</name>
    <name type="common">Phomopsis oblonga</name>
    <dbReference type="NCBI Taxonomy" id="83184"/>
    <lineage>
        <taxon>Eukaryota</taxon>
        <taxon>Fungi</taxon>
        <taxon>Dikarya</taxon>
        <taxon>Ascomycota</taxon>
        <taxon>Pezizomycotina</taxon>
        <taxon>Sordariomycetes</taxon>
        <taxon>Sordariomycetidae</taxon>
        <taxon>Diaporthales</taxon>
        <taxon>Diaporthaceae</taxon>
        <taxon>Diaporthe</taxon>
        <taxon>Diaporthe eres species complex</taxon>
    </lineage>
</organism>